<evidence type="ECO:0000313" key="4">
    <source>
        <dbReference type="Proteomes" id="UP000721920"/>
    </source>
</evidence>
<dbReference type="PANTHER" id="PTHR43054:SF1">
    <property type="entry name" value="SCYLLO-INOSITOL 2-DEHYDROGENASE (NADP(+)) IOLU"/>
    <property type="match status" value="1"/>
</dbReference>
<dbReference type="Pfam" id="PF01408">
    <property type="entry name" value="GFO_IDH_MocA"/>
    <property type="match status" value="1"/>
</dbReference>
<dbReference type="InterPro" id="IPR055170">
    <property type="entry name" value="GFO_IDH_MocA-like_dom"/>
</dbReference>
<dbReference type="InterPro" id="IPR000683">
    <property type="entry name" value="Gfo/Idh/MocA-like_OxRdtase_N"/>
</dbReference>
<protein>
    <submittedName>
        <fullName evidence="3">Gfo/Idh/MocA family oxidoreductase</fullName>
    </submittedName>
</protein>
<comment type="caution">
    <text evidence="3">The sequence shown here is derived from an EMBL/GenBank/DDBJ whole genome shotgun (WGS) entry which is preliminary data.</text>
</comment>
<feature type="domain" description="Gfo/Idh/MocA-like oxidoreductase N-terminal" evidence="1">
    <location>
        <begin position="2"/>
        <end position="114"/>
    </location>
</feature>
<dbReference type="Pfam" id="PF22725">
    <property type="entry name" value="GFO_IDH_MocA_C3"/>
    <property type="match status" value="1"/>
</dbReference>
<reference evidence="3" key="1">
    <citation type="journal article" date="2021" name="PeerJ">
        <title>Extensive microbial diversity within the chicken gut microbiome revealed by metagenomics and culture.</title>
        <authorList>
            <person name="Gilroy R."/>
            <person name="Ravi A."/>
            <person name="Getino M."/>
            <person name="Pursley I."/>
            <person name="Horton D.L."/>
            <person name="Alikhan N.F."/>
            <person name="Baker D."/>
            <person name="Gharbi K."/>
            <person name="Hall N."/>
            <person name="Watson M."/>
            <person name="Adriaenssens E.M."/>
            <person name="Foster-Nyarko E."/>
            <person name="Jarju S."/>
            <person name="Secka A."/>
            <person name="Antonio M."/>
            <person name="Oren A."/>
            <person name="Chaudhuri R.R."/>
            <person name="La Ragione R."/>
            <person name="Hildebrand F."/>
            <person name="Pallen M.J."/>
        </authorList>
    </citation>
    <scope>NUCLEOTIDE SEQUENCE</scope>
    <source>
        <strain evidence="3">CHK173-2145</strain>
    </source>
</reference>
<dbReference type="InterPro" id="IPR036291">
    <property type="entry name" value="NAD(P)-bd_dom_sf"/>
</dbReference>
<sequence length="333" mass="36739">MIRIGTVGTNWITQQLVEAVALSHRYTLAGVFSRHQDTATAFADKNQAEKSYTDYETMLDQANLDVVYIASPNSLHFKQAMAAIDRDISVIVEKPAFSNRREMAAIMAELKQHPAVKYFEAARHVHTPNFKAIAKALTGLPTVQGAALTYMKYSSRYDKVLDGEQPNVFTKEFSGGALQDLGVYPLYLAIALFGQPENVAFFPTIIATGADGKGLAVLRYGDFDVTVNFGKTSNSYSLSEIYGLKETITIDSAGELTHVQERAADGTATDLSSPELANPMLPEAEDFARILEDPDNAQNAADYQRWLQWSLTVNQVLFDLRVSANLKFPADQH</sequence>
<organism evidence="3 4">
    <name type="scientific">Levilactobacillus hammesii</name>
    <dbReference type="NCBI Taxonomy" id="267633"/>
    <lineage>
        <taxon>Bacteria</taxon>
        <taxon>Bacillati</taxon>
        <taxon>Bacillota</taxon>
        <taxon>Bacilli</taxon>
        <taxon>Lactobacillales</taxon>
        <taxon>Lactobacillaceae</taxon>
        <taxon>Levilactobacillus</taxon>
    </lineage>
</organism>
<dbReference type="AlphaFoldDB" id="A0A921JW83"/>
<dbReference type="Proteomes" id="UP000721920">
    <property type="component" value="Unassembled WGS sequence"/>
</dbReference>
<evidence type="ECO:0000259" key="2">
    <source>
        <dbReference type="Pfam" id="PF22725"/>
    </source>
</evidence>
<feature type="domain" description="GFO/IDH/MocA-like oxidoreductase" evidence="2">
    <location>
        <begin position="154"/>
        <end position="246"/>
    </location>
</feature>
<accession>A0A921JW83</accession>
<dbReference type="Gene3D" id="3.30.360.10">
    <property type="entry name" value="Dihydrodipicolinate Reductase, domain 2"/>
    <property type="match status" value="1"/>
</dbReference>
<dbReference type="SUPFAM" id="SSF51735">
    <property type="entry name" value="NAD(P)-binding Rossmann-fold domains"/>
    <property type="match status" value="1"/>
</dbReference>
<proteinExistence type="predicted"/>
<evidence type="ECO:0000313" key="3">
    <source>
        <dbReference type="EMBL" id="HJE86951.1"/>
    </source>
</evidence>
<dbReference type="SUPFAM" id="SSF55347">
    <property type="entry name" value="Glyceraldehyde-3-phosphate dehydrogenase-like, C-terminal domain"/>
    <property type="match status" value="1"/>
</dbReference>
<gene>
    <name evidence="3" type="ORF">K8U88_05125</name>
</gene>
<evidence type="ECO:0000259" key="1">
    <source>
        <dbReference type="Pfam" id="PF01408"/>
    </source>
</evidence>
<name>A0A921JW83_9LACO</name>
<reference evidence="3" key="2">
    <citation type="submission" date="2021-09" db="EMBL/GenBank/DDBJ databases">
        <authorList>
            <person name="Gilroy R."/>
        </authorList>
    </citation>
    <scope>NUCLEOTIDE SEQUENCE</scope>
    <source>
        <strain evidence="3">CHK173-2145</strain>
    </source>
</reference>
<dbReference type="Gene3D" id="3.40.50.720">
    <property type="entry name" value="NAD(P)-binding Rossmann-like Domain"/>
    <property type="match status" value="1"/>
</dbReference>
<dbReference type="GO" id="GO:0000166">
    <property type="term" value="F:nucleotide binding"/>
    <property type="evidence" value="ECO:0007669"/>
    <property type="project" value="InterPro"/>
</dbReference>
<dbReference type="PANTHER" id="PTHR43054">
    <property type="match status" value="1"/>
</dbReference>
<dbReference type="EMBL" id="DYXN01000075">
    <property type="protein sequence ID" value="HJE86951.1"/>
    <property type="molecule type" value="Genomic_DNA"/>
</dbReference>